<evidence type="ECO:0000256" key="2">
    <source>
        <dbReference type="SAM" id="Phobius"/>
    </source>
</evidence>
<keyword evidence="3" id="KW-0732">Signal</keyword>
<keyword evidence="7" id="KW-1185">Reference proteome</keyword>
<dbReference type="RefSeq" id="WP_127072397.1">
    <property type="nucleotide sequence ID" value="NZ_BMKB01000004.1"/>
</dbReference>
<evidence type="ECO:0000256" key="1">
    <source>
        <dbReference type="SAM" id="MobiDB-lite"/>
    </source>
</evidence>
<dbReference type="Proteomes" id="UP000596977">
    <property type="component" value="Unassembled WGS sequence"/>
</dbReference>
<feature type="chain" id="PRO_5037893893" description="DUF2207 domain-containing protein" evidence="3">
    <location>
        <begin position="28"/>
        <end position="633"/>
    </location>
</feature>
<dbReference type="Pfam" id="PF20990">
    <property type="entry name" value="DUF2207_C"/>
    <property type="match status" value="1"/>
</dbReference>
<keyword evidence="2" id="KW-0812">Transmembrane</keyword>
<evidence type="ECO:0000256" key="3">
    <source>
        <dbReference type="SAM" id="SignalP"/>
    </source>
</evidence>
<evidence type="ECO:0000313" key="7">
    <source>
        <dbReference type="Proteomes" id="UP000596977"/>
    </source>
</evidence>
<comment type="caution">
    <text evidence="6">The sequence shown here is derived from an EMBL/GenBank/DDBJ whole genome shotgun (WGS) entry which is preliminary data.</text>
</comment>
<gene>
    <name evidence="6" type="ORF">GCM10011499_27570</name>
</gene>
<feature type="domain" description="DUF2207" evidence="4">
    <location>
        <begin position="31"/>
        <end position="220"/>
    </location>
</feature>
<dbReference type="InterPro" id="IPR018702">
    <property type="entry name" value="DUF2207"/>
</dbReference>
<dbReference type="InterPro" id="IPR048389">
    <property type="entry name" value="YciQ-like_C"/>
</dbReference>
<evidence type="ECO:0000313" key="6">
    <source>
        <dbReference type="EMBL" id="GGA55910.1"/>
    </source>
</evidence>
<feature type="domain" description="Predicted membrane protein YciQ-like C-terminal" evidence="5">
    <location>
        <begin position="277"/>
        <end position="557"/>
    </location>
</feature>
<feature type="compositionally biased region" description="Gly residues" evidence="1">
    <location>
        <begin position="616"/>
        <end position="633"/>
    </location>
</feature>
<dbReference type="OrthoDB" id="9767603at2"/>
<evidence type="ECO:0008006" key="8">
    <source>
        <dbReference type="Google" id="ProtNLM"/>
    </source>
</evidence>
<feature type="transmembrane region" description="Helical" evidence="2">
    <location>
        <begin position="475"/>
        <end position="494"/>
    </location>
</feature>
<reference evidence="6 7" key="1">
    <citation type="journal article" date="2014" name="Int. J. Syst. Evol. Microbiol.">
        <title>Complete genome sequence of Corynebacterium casei LMG S-19264T (=DSM 44701T), isolated from a smear-ripened cheese.</title>
        <authorList>
            <consortium name="US DOE Joint Genome Institute (JGI-PGF)"/>
            <person name="Walter F."/>
            <person name="Albersmeier A."/>
            <person name="Kalinowski J."/>
            <person name="Ruckert C."/>
        </authorList>
    </citation>
    <scope>NUCLEOTIDE SEQUENCE [LARGE SCALE GENOMIC DNA]</scope>
    <source>
        <strain evidence="6 7">CGMCC 1.15896</strain>
    </source>
</reference>
<keyword evidence="2" id="KW-1133">Transmembrane helix</keyword>
<feature type="transmembrane region" description="Helical" evidence="2">
    <location>
        <begin position="392"/>
        <end position="411"/>
    </location>
</feature>
<feature type="transmembrane region" description="Helical" evidence="2">
    <location>
        <begin position="244"/>
        <end position="262"/>
    </location>
</feature>
<evidence type="ECO:0000259" key="4">
    <source>
        <dbReference type="Pfam" id="PF09972"/>
    </source>
</evidence>
<dbReference type="Pfam" id="PF09972">
    <property type="entry name" value="DUF2207"/>
    <property type="match status" value="1"/>
</dbReference>
<feature type="region of interest" description="Disordered" evidence="1">
    <location>
        <begin position="610"/>
        <end position="633"/>
    </location>
</feature>
<keyword evidence="2" id="KW-0472">Membrane</keyword>
<feature type="transmembrane region" description="Helical" evidence="2">
    <location>
        <begin position="448"/>
        <end position="469"/>
    </location>
</feature>
<sequence>MVKLASQVIARLWLAAALILVSLPALAQEVIRSFDTAIVVNTDMSVTITESIEVNVEGQEIRRGIFRDIPTVLEGPHGSSIRSDLDVISVTRNGNAEPYSVESIRDGQRIRIGSAGAMLNRGVHRYQIRYTMDRAARLFDSHDEIYWNATGNFWQFPIERATSVVTLPDGARIIDLSAYTGKQGETGAESSVERLSDTQARFTTLHPLRPYEGLTVAVAFEKGVLVAPEGSEALGYWLSDNRGFLIPAILVLLVLAYNGLAWNKVGRDPAKGVIFPRFYPPEGYSPALTHYVHRMGWTNSGWTAFSAALVSLARKGVIEIETEGKTNTLRPTGKTPDEMLPPGEAVIFNYLDGQDKITIDKKTGPSLNTTRGKFISAIERENSKVYFKNNTAFIVLGAVLGVVSLIVMAATEVLDPSIVVLCLFLTVGVTIFGVVLHGVWQGNALGKIRIFVTAAVALTMFSGLISELLDLFDGSFAVVATIVIVAITVIFGILMRAPTVHGRKVMDEIDGFKMYLETAEKERLNFQKEPEMTTARFEQILPYAMALGVEKPWSERFESDLARNAVKDARQGYHPHWYRSSSFSPGALASSMSGVATGLSSAMVAAQPAKSSSSGFSGGSSGGGGGGGGGGGW</sequence>
<evidence type="ECO:0000259" key="5">
    <source>
        <dbReference type="Pfam" id="PF20990"/>
    </source>
</evidence>
<dbReference type="EMBL" id="BMKB01000004">
    <property type="protein sequence ID" value="GGA55910.1"/>
    <property type="molecule type" value="Genomic_DNA"/>
</dbReference>
<feature type="transmembrane region" description="Helical" evidence="2">
    <location>
        <begin position="417"/>
        <end position="436"/>
    </location>
</feature>
<proteinExistence type="predicted"/>
<dbReference type="AlphaFoldDB" id="A0A916W096"/>
<protein>
    <recommendedName>
        <fullName evidence="8">DUF2207 domain-containing protein</fullName>
    </recommendedName>
</protein>
<accession>A0A916W096</accession>
<feature type="signal peptide" evidence="3">
    <location>
        <begin position="1"/>
        <end position="27"/>
    </location>
</feature>
<organism evidence="6 7">
    <name type="scientific">Pelagibacterium lentulum</name>
    <dbReference type="NCBI Taxonomy" id="2029865"/>
    <lineage>
        <taxon>Bacteria</taxon>
        <taxon>Pseudomonadati</taxon>
        <taxon>Pseudomonadota</taxon>
        <taxon>Alphaproteobacteria</taxon>
        <taxon>Hyphomicrobiales</taxon>
        <taxon>Devosiaceae</taxon>
        <taxon>Pelagibacterium</taxon>
    </lineage>
</organism>
<name>A0A916W096_9HYPH</name>